<evidence type="ECO:0000313" key="3">
    <source>
        <dbReference type="WBParaSite" id="TCLT_0000213001-mRNA-1"/>
    </source>
</evidence>
<accession>A0A0N5CPI6</accession>
<reference evidence="3" key="1">
    <citation type="submission" date="2016-04" db="UniProtKB">
        <authorList>
            <consortium name="WormBaseParasite"/>
        </authorList>
    </citation>
    <scope>IDENTIFICATION</scope>
</reference>
<dbReference type="WBParaSite" id="TCLT_0000213001-mRNA-1">
    <property type="protein sequence ID" value="TCLT_0000213001-mRNA-1"/>
    <property type="gene ID" value="TCLT_0000213001"/>
</dbReference>
<evidence type="ECO:0000313" key="2">
    <source>
        <dbReference type="Proteomes" id="UP000276776"/>
    </source>
</evidence>
<sequence length="90" mass="9940">MNCDLPEHLDRHPGGEGAVKWDGLQVMGAMRAAFRDMQYLSCVLNTSSSLTTTTTTTLTVLLYSVPLLTCRNMSYVMPCLAITSERDIPQ</sequence>
<proteinExistence type="predicted"/>
<protein>
    <submittedName>
        <fullName evidence="3">Cytochrome b5 heme-binding domain-containing protein</fullName>
    </submittedName>
</protein>
<dbReference type="AlphaFoldDB" id="A0A0N5CPI6"/>
<keyword evidence="2" id="KW-1185">Reference proteome</keyword>
<dbReference type="EMBL" id="UYYF01000373">
    <property type="protein sequence ID" value="VDM97908.1"/>
    <property type="molecule type" value="Genomic_DNA"/>
</dbReference>
<evidence type="ECO:0000313" key="1">
    <source>
        <dbReference type="EMBL" id="VDM97908.1"/>
    </source>
</evidence>
<name>A0A0N5CPI6_THECL</name>
<reference evidence="1 2" key="2">
    <citation type="submission" date="2018-11" db="EMBL/GenBank/DDBJ databases">
        <authorList>
            <consortium name="Pathogen Informatics"/>
        </authorList>
    </citation>
    <scope>NUCLEOTIDE SEQUENCE [LARGE SCALE GENOMIC DNA]</scope>
</reference>
<gene>
    <name evidence="1" type="ORF">TCLT_LOCUS2131</name>
</gene>
<dbReference type="Proteomes" id="UP000276776">
    <property type="component" value="Unassembled WGS sequence"/>
</dbReference>
<organism evidence="3">
    <name type="scientific">Thelazia callipaeda</name>
    <name type="common">Oriental eyeworm</name>
    <name type="synonym">Parasitic nematode</name>
    <dbReference type="NCBI Taxonomy" id="103827"/>
    <lineage>
        <taxon>Eukaryota</taxon>
        <taxon>Metazoa</taxon>
        <taxon>Ecdysozoa</taxon>
        <taxon>Nematoda</taxon>
        <taxon>Chromadorea</taxon>
        <taxon>Rhabditida</taxon>
        <taxon>Spirurina</taxon>
        <taxon>Spiruromorpha</taxon>
        <taxon>Thelazioidea</taxon>
        <taxon>Thelaziidae</taxon>
        <taxon>Thelazia</taxon>
    </lineage>
</organism>